<accession>A0A424YY28</accession>
<dbReference type="Proteomes" id="UP000284763">
    <property type="component" value="Unassembled WGS sequence"/>
</dbReference>
<dbReference type="Pfam" id="PF08350">
    <property type="entry name" value="FilR1_middle"/>
    <property type="match status" value="1"/>
</dbReference>
<sequence length="264" mass="30823">MKAELLGTLFLSEKRKNLLLLLNEERKKIEQIKFTLNVNTSSIMTQINILMSQGLIIYSDGYYELSCMGKIIVSKMKPLIKTLDFYEDNKDYWENHKLHALPKQLLKRIEELGQCELIEPDLDRMYDLPKKFEDNLCSSNRIMEISSYFSPAYTGLYKKLVEKDVKISLILTASVFERMKKEYENDLIFYLESGDVDIFVCEEEISLASAVITDTFLGLSLFYNTGIYHNHVMMTFENNAIEWGNDLYSYYLALSKKISLDKSY</sequence>
<proteinExistence type="predicted"/>
<dbReference type="InterPro" id="IPR013561">
    <property type="entry name" value="FilR1_middle_dom"/>
</dbReference>
<dbReference type="InterPro" id="IPR016490">
    <property type="entry name" value="Tscrpt_reg_HTH_AF0396-typ3"/>
</dbReference>
<organism evidence="2 3">
    <name type="scientific">Methanosalsum natronophilum</name>
    <dbReference type="NCBI Taxonomy" id="768733"/>
    <lineage>
        <taxon>Archaea</taxon>
        <taxon>Methanobacteriati</taxon>
        <taxon>Methanobacteriota</taxon>
        <taxon>Stenosarchaea group</taxon>
        <taxon>Methanomicrobia</taxon>
        <taxon>Methanosarcinales</taxon>
        <taxon>Methanosarcinaceae</taxon>
        <taxon>Methanosalsum</taxon>
    </lineage>
</organism>
<dbReference type="AlphaFoldDB" id="A0A424YY28"/>
<name>A0A424YY28_9EURY</name>
<evidence type="ECO:0000313" key="2">
    <source>
        <dbReference type="EMBL" id="RQD85350.1"/>
    </source>
</evidence>
<evidence type="ECO:0000259" key="1">
    <source>
        <dbReference type="Pfam" id="PF08350"/>
    </source>
</evidence>
<feature type="domain" description="Methanogenesis regulatory protein FilR1 middle" evidence="1">
    <location>
        <begin position="125"/>
        <end position="253"/>
    </location>
</feature>
<dbReference type="EMBL" id="QZAB01000306">
    <property type="protein sequence ID" value="RQD85350.1"/>
    <property type="molecule type" value="Genomic_DNA"/>
</dbReference>
<dbReference type="InterPro" id="IPR036390">
    <property type="entry name" value="WH_DNA-bd_sf"/>
</dbReference>
<comment type="caution">
    <text evidence="2">The sequence shown here is derived from an EMBL/GenBank/DDBJ whole genome shotgun (WGS) entry which is preliminary data.</text>
</comment>
<dbReference type="PIRSF" id="PIRSF006692">
    <property type="entry name" value="TF_HTH_AF0396_prd"/>
    <property type="match status" value="1"/>
</dbReference>
<reference evidence="2 3" key="1">
    <citation type="submission" date="2018-08" db="EMBL/GenBank/DDBJ databases">
        <title>The metabolism and importance of syntrophic acetate oxidation coupled to methane or sulfide production in haloalkaline environments.</title>
        <authorList>
            <person name="Timmers P.H.A."/>
            <person name="Vavourakis C.D."/>
            <person name="Sorokin D.Y."/>
            <person name="Sinninghe Damste J.S."/>
            <person name="Muyzer G."/>
            <person name="Stams A.J.M."/>
            <person name="Plugge C.M."/>
        </authorList>
    </citation>
    <scope>NUCLEOTIDE SEQUENCE [LARGE SCALE GENOMIC DNA]</scope>
    <source>
        <strain evidence="2">MSAO_Arc3</strain>
    </source>
</reference>
<gene>
    <name evidence="2" type="ORF">D5R95_04830</name>
</gene>
<dbReference type="RefSeq" id="WP_259133715.1">
    <property type="nucleotide sequence ID" value="NZ_JANUCS010000003.1"/>
</dbReference>
<evidence type="ECO:0000313" key="3">
    <source>
        <dbReference type="Proteomes" id="UP000284763"/>
    </source>
</evidence>
<dbReference type="SUPFAM" id="SSF46785">
    <property type="entry name" value="Winged helix' DNA-binding domain"/>
    <property type="match status" value="1"/>
</dbReference>
<protein>
    <submittedName>
        <fullName evidence="2">DUF1724 domain-containing protein</fullName>
    </submittedName>
</protein>